<dbReference type="EMBL" id="KZ302130">
    <property type="protein sequence ID" value="PFH47160.1"/>
    <property type="molecule type" value="Genomic_DNA"/>
</dbReference>
<dbReference type="OrthoDB" id="539213at2759"/>
<sequence>MIQSLEAQAFLSRIGVLPGGPGVSLNGALKPSLEDEAELRRLFATDRDNQRLSDPYVGLVDVFAAPTSI</sequence>
<evidence type="ECO:0000313" key="1">
    <source>
        <dbReference type="EMBL" id="PFH47160.1"/>
    </source>
</evidence>
<dbReference type="STRING" id="703135.A0A2A9NHH3"/>
<feature type="non-terminal residue" evidence="1">
    <location>
        <position position="69"/>
    </location>
</feature>
<keyword evidence="2" id="KW-1185">Reference proteome</keyword>
<organism evidence="1 2">
    <name type="scientific">Amanita thiersii Skay4041</name>
    <dbReference type="NCBI Taxonomy" id="703135"/>
    <lineage>
        <taxon>Eukaryota</taxon>
        <taxon>Fungi</taxon>
        <taxon>Dikarya</taxon>
        <taxon>Basidiomycota</taxon>
        <taxon>Agaricomycotina</taxon>
        <taxon>Agaricomycetes</taxon>
        <taxon>Agaricomycetidae</taxon>
        <taxon>Agaricales</taxon>
        <taxon>Pluteineae</taxon>
        <taxon>Amanitaceae</taxon>
        <taxon>Amanita</taxon>
    </lineage>
</organism>
<protein>
    <submittedName>
        <fullName evidence="1">Uncharacterized protein</fullName>
    </submittedName>
</protein>
<dbReference type="AlphaFoldDB" id="A0A2A9NHH3"/>
<accession>A0A2A9NHH3</accession>
<proteinExistence type="predicted"/>
<reference evidence="1 2" key="1">
    <citation type="submission" date="2014-02" db="EMBL/GenBank/DDBJ databases">
        <title>Transposable element dynamics among asymbiotic and ectomycorrhizal Amanita fungi.</title>
        <authorList>
            <consortium name="DOE Joint Genome Institute"/>
            <person name="Hess J."/>
            <person name="Skrede I."/>
            <person name="Wolfe B."/>
            <person name="LaButti K."/>
            <person name="Ohm R.A."/>
            <person name="Grigoriev I.V."/>
            <person name="Pringle A."/>
        </authorList>
    </citation>
    <scope>NUCLEOTIDE SEQUENCE [LARGE SCALE GENOMIC DNA]</scope>
    <source>
        <strain evidence="1 2">SKay4041</strain>
    </source>
</reference>
<evidence type="ECO:0000313" key="2">
    <source>
        <dbReference type="Proteomes" id="UP000242287"/>
    </source>
</evidence>
<name>A0A2A9NHH3_9AGAR</name>
<gene>
    <name evidence="1" type="ORF">AMATHDRAFT_103999</name>
</gene>
<dbReference type="Proteomes" id="UP000242287">
    <property type="component" value="Unassembled WGS sequence"/>
</dbReference>